<feature type="domain" description="Hemerythrin-like" evidence="1">
    <location>
        <begin position="29"/>
        <end position="154"/>
    </location>
</feature>
<evidence type="ECO:0000313" key="2">
    <source>
        <dbReference type="EMBL" id="GAA1938668.1"/>
    </source>
</evidence>
<sequence length="231" mass="24785">MSAAALPSSGDAPAPGGKTCDARGMAEIHRLFKVGFGEGAALVTGVAEADAAHADAVGDHLAMLSTSLHAHHEGEDAMLWDRLEQRAPGCTLHVSRMKEHHAQLLVHLTALDAALPAWRASGSRADAASVLSAIEGVNEALDVHLPDEEANIVPVMEHTFTQKEIEWFGEHGRAATPKGKTFVMLGSILAAQPDGGDDWMRRNLPAPVRVIWRAFGRRSYEKNRAELLGTR</sequence>
<reference evidence="3" key="1">
    <citation type="journal article" date="2019" name="Int. J. Syst. Evol. Microbiol.">
        <title>The Global Catalogue of Microorganisms (GCM) 10K type strain sequencing project: providing services to taxonomists for standard genome sequencing and annotation.</title>
        <authorList>
            <consortium name="The Broad Institute Genomics Platform"/>
            <consortium name="The Broad Institute Genome Sequencing Center for Infectious Disease"/>
            <person name="Wu L."/>
            <person name="Ma J."/>
        </authorList>
    </citation>
    <scope>NUCLEOTIDE SEQUENCE [LARGE SCALE GENOMIC DNA]</scope>
    <source>
        <strain evidence="3">JCM 13584</strain>
    </source>
</reference>
<protein>
    <recommendedName>
        <fullName evidence="1">Hemerythrin-like domain-containing protein</fullName>
    </recommendedName>
</protein>
<dbReference type="RefSeq" id="WP_157416214.1">
    <property type="nucleotide sequence ID" value="NZ_BAAAMK010000001.1"/>
</dbReference>
<dbReference type="EMBL" id="BAAAMK010000001">
    <property type="protein sequence ID" value="GAA1938668.1"/>
    <property type="molecule type" value="Genomic_DNA"/>
</dbReference>
<evidence type="ECO:0000259" key="1">
    <source>
        <dbReference type="Pfam" id="PF01814"/>
    </source>
</evidence>
<proteinExistence type="predicted"/>
<dbReference type="InterPro" id="IPR012312">
    <property type="entry name" value="Hemerythrin-like"/>
</dbReference>
<dbReference type="Pfam" id="PF01814">
    <property type="entry name" value="Hemerythrin"/>
    <property type="match status" value="1"/>
</dbReference>
<gene>
    <name evidence="2" type="ORF">GCM10009717_01350</name>
</gene>
<accession>A0ABP5BAC6</accession>
<evidence type="ECO:0000313" key="3">
    <source>
        <dbReference type="Proteomes" id="UP001499954"/>
    </source>
</evidence>
<dbReference type="CDD" id="cd12108">
    <property type="entry name" value="Hr-like"/>
    <property type="match status" value="1"/>
</dbReference>
<organism evidence="2 3">
    <name type="scientific">Agromyces allii</name>
    <dbReference type="NCBI Taxonomy" id="393607"/>
    <lineage>
        <taxon>Bacteria</taxon>
        <taxon>Bacillati</taxon>
        <taxon>Actinomycetota</taxon>
        <taxon>Actinomycetes</taxon>
        <taxon>Micrococcales</taxon>
        <taxon>Microbacteriaceae</taxon>
        <taxon>Agromyces</taxon>
    </lineage>
</organism>
<dbReference type="Proteomes" id="UP001499954">
    <property type="component" value="Unassembled WGS sequence"/>
</dbReference>
<keyword evidence="3" id="KW-1185">Reference proteome</keyword>
<dbReference type="Gene3D" id="1.20.120.520">
    <property type="entry name" value="nmb1532 protein domain like"/>
    <property type="match status" value="1"/>
</dbReference>
<name>A0ABP5BAC6_9MICO</name>
<comment type="caution">
    <text evidence="2">The sequence shown here is derived from an EMBL/GenBank/DDBJ whole genome shotgun (WGS) entry which is preliminary data.</text>
</comment>